<evidence type="ECO:0000313" key="2">
    <source>
        <dbReference type="EMBL" id="TDD62341.1"/>
    </source>
</evidence>
<gene>
    <name evidence="2" type="ORF">E1263_04075</name>
</gene>
<dbReference type="EMBL" id="SMKX01000007">
    <property type="protein sequence ID" value="TDD62341.1"/>
    <property type="molecule type" value="Genomic_DNA"/>
</dbReference>
<dbReference type="AlphaFoldDB" id="A0A4R4ZTC7"/>
<name>A0A4R4ZTC7_9ACTN</name>
<evidence type="ECO:0000256" key="1">
    <source>
        <dbReference type="SAM" id="MobiDB-lite"/>
    </source>
</evidence>
<organism evidence="2 3">
    <name type="scientific">Kribbella antibiotica</name>
    <dbReference type="NCBI Taxonomy" id="190195"/>
    <lineage>
        <taxon>Bacteria</taxon>
        <taxon>Bacillati</taxon>
        <taxon>Actinomycetota</taxon>
        <taxon>Actinomycetes</taxon>
        <taxon>Propionibacteriales</taxon>
        <taxon>Kribbellaceae</taxon>
        <taxon>Kribbella</taxon>
    </lineage>
</organism>
<feature type="region of interest" description="Disordered" evidence="1">
    <location>
        <begin position="286"/>
        <end position="316"/>
    </location>
</feature>
<dbReference type="OrthoDB" id="3812884at2"/>
<accession>A0A4R4ZTC7</accession>
<evidence type="ECO:0000313" key="3">
    <source>
        <dbReference type="Proteomes" id="UP000295124"/>
    </source>
</evidence>
<dbReference type="RefSeq" id="WP_132165483.1">
    <property type="nucleotide sequence ID" value="NZ_SMKX01000007.1"/>
</dbReference>
<dbReference type="Proteomes" id="UP000295124">
    <property type="component" value="Unassembled WGS sequence"/>
</dbReference>
<protein>
    <submittedName>
        <fullName evidence="2">Uncharacterized protein</fullName>
    </submittedName>
</protein>
<reference evidence="2 3" key="1">
    <citation type="submission" date="2019-03" db="EMBL/GenBank/DDBJ databases">
        <title>Draft genome sequences of novel Actinobacteria.</title>
        <authorList>
            <person name="Sahin N."/>
            <person name="Ay H."/>
            <person name="Saygin H."/>
        </authorList>
    </citation>
    <scope>NUCLEOTIDE SEQUENCE [LARGE SCALE GENOMIC DNA]</scope>
    <source>
        <strain evidence="2 3">JCM 13523</strain>
    </source>
</reference>
<keyword evidence="3" id="KW-1185">Reference proteome</keyword>
<proteinExistence type="predicted"/>
<sequence length="316" mass="34449">MSTRALTPPASLEELLLRSGSAALELSGAQQSAWNGRIVESDGDVLGLAHWDGTLHLDRESILDPVREMYALAGKHHPTPHLARYREAIATILHEHSHFLGPDGATQEAAREGFIRPGSRQLEEGVAEAWSQAHLNEYLHRLGIEKVAPGIDSFRTNGHYAPYVAAVRMLTSDLESRAALTPGTVLTALNNQTAERQFDVLSTLYYNSTRLPELEPSGPQTRLHLDYLLRKHLSTLDPLVLQPHPQATARAQAVTQTFLSQLHTEIARAESLYPPHPTHTAFAGIASPTATPPPAPGSTGLAPRSRPARNPCSMKI</sequence>
<comment type="caution">
    <text evidence="2">The sequence shown here is derived from an EMBL/GenBank/DDBJ whole genome shotgun (WGS) entry which is preliminary data.</text>
</comment>